<comment type="caution">
    <text evidence="1">The sequence shown here is derived from an EMBL/GenBank/DDBJ whole genome shotgun (WGS) entry which is preliminary data.</text>
</comment>
<sequence length="73" mass="7951">MRKAFNAVLERDATLLGQIERPTLQRQACGFFGGTTKSRIDRSDAPLEAVYARSDIKNTSQVLLIGQAQAGQA</sequence>
<name>A0ABU1B088_9BACT</name>
<gene>
    <name evidence="1" type="ORF">QEH52_19690</name>
</gene>
<dbReference type="RefSeq" id="WP_308952669.1">
    <property type="nucleotide sequence ID" value="NZ_JARXHW010000143.1"/>
</dbReference>
<keyword evidence="2" id="KW-1185">Reference proteome</keyword>
<reference evidence="1 2" key="1">
    <citation type="submission" date="2023-04" db="EMBL/GenBank/DDBJ databases">
        <title>A novel bacteria isolated from coastal sediment.</title>
        <authorList>
            <person name="Liu X.-J."/>
            <person name="Du Z.-J."/>
        </authorList>
    </citation>
    <scope>NUCLEOTIDE SEQUENCE [LARGE SCALE GENOMIC DNA]</scope>
    <source>
        <strain evidence="1 2">SDUM461003</strain>
    </source>
</reference>
<dbReference type="EMBL" id="JARXHW010000143">
    <property type="protein sequence ID" value="MDQ8209751.1"/>
    <property type="molecule type" value="Genomic_DNA"/>
</dbReference>
<organism evidence="1 2">
    <name type="scientific">Thalassobacterium maritimum</name>
    <dbReference type="NCBI Taxonomy" id="3041265"/>
    <lineage>
        <taxon>Bacteria</taxon>
        <taxon>Pseudomonadati</taxon>
        <taxon>Verrucomicrobiota</taxon>
        <taxon>Opitutia</taxon>
        <taxon>Puniceicoccales</taxon>
        <taxon>Coraliomargaritaceae</taxon>
        <taxon>Thalassobacterium</taxon>
    </lineage>
</organism>
<protein>
    <submittedName>
        <fullName evidence="1">Uncharacterized protein</fullName>
    </submittedName>
</protein>
<evidence type="ECO:0000313" key="2">
    <source>
        <dbReference type="Proteomes" id="UP001225316"/>
    </source>
</evidence>
<accession>A0ABU1B088</accession>
<proteinExistence type="predicted"/>
<dbReference type="Proteomes" id="UP001225316">
    <property type="component" value="Unassembled WGS sequence"/>
</dbReference>
<evidence type="ECO:0000313" key="1">
    <source>
        <dbReference type="EMBL" id="MDQ8209751.1"/>
    </source>
</evidence>